<dbReference type="AlphaFoldDB" id="A0A427A2T5"/>
<organism evidence="1 2">
    <name type="scientific">Ensete ventricosum</name>
    <name type="common">Abyssinian banana</name>
    <name type="synonym">Musa ensete</name>
    <dbReference type="NCBI Taxonomy" id="4639"/>
    <lineage>
        <taxon>Eukaryota</taxon>
        <taxon>Viridiplantae</taxon>
        <taxon>Streptophyta</taxon>
        <taxon>Embryophyta</taxon>
        <taxon>Tracheophyta</taxon>
        <taxon>Spermatophyta</taxon>
        <taxon>Magnoliopsida</taxon>
        <taxon>Liliopsida</taxon>
        <taxon>Zingiberales</taxon>
        <taxon>Musaceae</taxon>
        <taxon>Ensete</taxon>
    </lineage>
</organism>
<protein>
    <submittedName>
        <fullName evidence="1">Uncharacterized protein</fullName>
    </submittedName>
</protein>
<reference evidence="1 2" key="1">
    <citation type="journal article" date="2014" name="Agronomy (Basel)">
        <title>A Draft Genome Sequence for Ensete ventricosum, the Drought-Tolerant Tree Against Hunger.</title>
        <authorList>
            <person name="Harrison J."/>
            <person name="Moore K.A."/>
            <person name="Paszkiewicz K."/>
            <person name="Jones T."/>
            <person name="Grant M."/>
            <person name="Ambacheew D."/>
            <person name="Muzemil S."/>
            <person name="Studholme D.J."/>
        </authorList>
    </citation>
    <scope>NUCLEOTIDE SEQUENCE [LARGE SCALE GENOMIC DNA]</scope>
</reference>
<dbReference type="EMBL" id="AMZH03003996">
    <property type="protein sequence ID" value="RRT70493.1"/>
    <property type="molecule type" value="Genomic_DNA"/>
</dbReference>
<proteinExistence type="predicted"/>
<name>A0A427A2T5_ENSVE</name>
<evidence type="ECO:0000313" key="1">
    <source>
        <dbReference type="EMBL" id="RRT70493.1"/>
    </source>
</evidence>
<gene>
    <name evidence="1" type="ORF">B296_00036416</name>
</gene>
<sequence length="135" mass="15011">MSRSTIEFSGSKQNAFDEFNGDYESPSFQTKKASDIVADSAAQAEKISFEASAGTACQEILVDNVVQKENCSYIGAPSSKEYSVPPIPGGTYRSVNRSTCEPLAIRRYHPGYDEAMGEALKKENWVKNRENELWR</sequence>
<comment type="caution">
    <text evidence="1">The sequence shown here is derived from an EMBL/GenBank/DDBJ whole genome shotgun (WGS) entry which is preliminary data.</text>
</comment>
<accession>A0A427A2T5</accession>
<evidence type="ECO:0000313" key="2">
    <source>
        <dbReference type="Proteomes" id="UP000287651"/>
    </source>
</evidence>
<dbReference type="Proteomes" id="UP000287651">
    <property type="component" value="Unassembled WGS sequence"/>
</dbReference>